<evidence type="ECO:0000313" key="2">
    <source>
        <dbReference type="Proteomes" id="UP000789366"/>
    </source>
</evidence>
<dbReference type="Proteomes" id="UP000789366">
    <property type="component" value="Unassembled WGS sequence"/>
</dbReference>
<proteinExistence type="predicted"/>
<feature type="non-terminal residue" evidence="1">
    <location>
        <position position="1"/>
    </location>
</feature>
<gene>
    <name evidence="1" type="ORF">SPELUC_LOCUS11049</name>
</gene>
<name>A0ACA9P7T3_9GLOM</name>
<evidence type="ECO:0000313" key="1">
    <source>
        <dbReference type="EMBL" id="CAG8696554.1"/>
    </source>
</evidence>
<keyword evidence="2" id="KW-1185">Reference proteome</keyword>
<reference evidence="1" key="1">
    <citation type="submission" date="2021-06" db="EMBL/GenBank/DDBJ databases">
        <authorList>
            <person name="Kallberg Y."/>
            <person name="Tangrot J."/>
            <person name="Rosling A."/>
        </authorList>
    </citation>
    <scope>NUCLEOTIDE SEQUENCE</scope>
    <source>
        <strain evidence="1">28 12/20/2015</strain>
    </source>
</reference>
<organism evidence="1 2">
    <name type="scientific">Cetraspora pellucida</name>
    <dbReference type="NCBI Taxonomy" id="1433469"/>
    <lineage>
        <taxon>Eukaryota</taxon>
        <taxon>Fungi</taxon>
        <taxon>Fungi incertae sedis</taxon>
        <taxon>Mucoromycota</taxon>
        <taxon>Glomeromycotina</taxon>
        <taxon>Glomeromycetes</taxon>
        <taxon>Diversisporales</taxon>
        <taxon>Gigasporaceae</taxon>
        <taxon>Cetraspora</taxon>
    </lineage>
</organism>
<accession>A0ACA9P7T3</accession>
<comment type="caution">
    <text evidence="1">The sequence shown here is derived from an EMBL/GenBank/DDBJ whole genome shotgun (WGS) entry which is preliminary data.</text>
</comment>
<sequence>EWINSFIDGGRMPSLNDKPVRSNIVKETSSQLIFEAGQGRLYVLLNLVKPADRELDIEIYQLLQSMLNILAAKHPVVQQDNYYLVNISTGECTCLDFMWNGSFRDVCKHVHAAHLFNDIENNKIIPDIIKHDLMLYFHNKERAMPNEQKNYTIYNNSDDVAFEEILRIYSEQGNDIFFFCEHGVTEKDPFHPVEMPARKTLGIGAPKIHGAKPRKLNSFAPTINKENFPTDNVSMLLDNEVELSNVSKPKETSIVNTREELHSLAPSIQKQLTTAIHNRKHSISKKLIQSEGSVNTKSSKKAITRSALKDLFAKKQIG</sequence>
<protein>
    <submittedName>
        <fullName evidence="1">5419_t:CDS:1</fullName>
    </submittedName>
</protein>
<dbReference type="EMBL" id="CAJVPW010022209">
    <property type="protein sequence ID" value="CAG8696554.1"/>
    <property type="molecule type" value="Genomic_DNA"/>
</dbReference>